<comment type="caution">
    <text evidence="2">The sequence shown here is derived from an EMBL/GenBank/DDBJ whole genome shotgun (WGS) entry which is preliminary data.</text>
</comment>
<sequence>MKANERKIAMTDLETSGDVFGVHEILEIGLVVFDQNTLEIIDTLNIKTKPLNIENAVPEAMVANGYKEEDWQDAVSLKEAIQQYADKTRDAIFCAYNATFDWGFMNDAFRKTGVKDMMDYHRLDLLSIAWTKSLKDKEKWSLKTACEIFNIPPEPEVHRAINGAMTAYQLFKKLNNK</sequence>
<reference evidence="2 3" key="1">
    <citation type="journal article" date="2016" name="Nat. Commun.">
        <title>Thousands of microbial genomes shed light on interconnected biogeochemical processes in an aquifer system.</title>
        <authorList>
            <person name="Anantharaman K."/>
            <person name="Brown C.T."/>
            <person name="Hug L.A."/>
            <person name="Sharon I."/>
            <person name="Castelle C.J."/>
            <person name="Probst A.J."/>
            <person name="Thomas B.C."/>
            <person name="Singh A."/>
            <person name="Wilkins M.J."/>
            <person name="Karaoz U."/>
            <person name="Brodie E.L."/>
            <person name="Williams K.H."/>
            <person name="Hubbard S.S."/>
            <person name="Banfield J.F."/>
        </authorList>
    </citation>
    <scope>NUCLEOTIDE SEQUENCE [LARGE SCALE GENOMIC DNA]</scope>
</reference>
<dbReference type="GO" id="GO:0008408">
    <property type="term" value="F:3'-5' exonuclease activity"/>
    <property type="evidence" value="ECO:0007669"/>
    <property type="project" value="TreeGrafter"/>
</dbReference>
<evidence type="ECO:0000313" key="2">
    <source>
        <dbReference type="EMBL" id="OHB02576.1"/>
    </source>
</evidence>
<feature type="domain" description="Exonuclease" evidence="1">
    <location>
        <begin position="7"/>
        <end position="177"/>
    </location>
</feature>
<dbReference type="Pfam" id="PF00929">
    <property type="entry name" value="RNase_T"/>
    <property type="match status" value="1"/>
</dbReference>
<dbReference type="AlphaFoldDB" id="A0A1G2TZ38"/>
<dbReference type="InterPro" id="IPR012337">
    <property type="entry name" value="RNaseH-like_sf"/>
</dbReference>
<dbReference type="STRING" id="1802758.A3A96_04060"/>
<accession>A0A1G2TZ38</accession>
<dbReference type="EMBL" id="MHWB01000003">
    <property type="protein sequence ID" value="OHB02576.1"/>
    <property type="molecule type" value="Genomic_DNA"/>
</dbReference>
<dbReference type="Proteomes" id="UP000177707">
    <property type="component" value="Unassembled WGS sequence"/>
</dbReference>
<evidence type="ECO:0000313" key="3">
    <source>
        <dbReference type="Proteomes" id="UP000177707"/>
    </source>
</evidence>
<dbReference type="GO" id="GO:0005829">
    <property type="term" value="C:cytosol"/>
    <property type="evidence" value="ECO:0007669"/>
    <property type="project" value="TreeGrafter"/>
</dbReference>
<dbReference type="Gene3D" id="3.30.420.10">
    <property type="entry name" value="Ribonuclease H-like superfamily/Ribonuclease H"/>
    <property type="match status" value="1"/>
</dbReference>
<name>A0A1G2TZ38_9BACT</name>
<dbReference type="GO" id="GO:0003676">
    <property type="term" value="F:nucleic acid binding"/>
    <property type="evidence" value="ECO:0007669"/>
    <property type="project" value="InterPro"/>
</dbReference>
<dbReference type="SUPFAM" id="SSF53098">
    <property type="entry name" value="Ribonuclease H-like"/>
    <property type="match status" value="1"/>
</dbReference>
<evidence type="ECO:0000259" key="1">
    <source>
        <dbReference type="SMART" id="SM00479"/>
    </source>
</evidence>
<organism evidence="2 3">
    <name type="scientific">Candidatus Zambryskibacteria bacterium RIFCSPLOWO2_01_FULL_39_39</name>
    <dbReference type="NCBI Taxonomy" id="1802758"/>
    <lineage>
        <taxon>Bacteria</taxon>
        <taxon>Candidatus Zambryskiibacteriota</taxon>
    </lineage>
</organism>
<dbReference type="CDD" id="cd06127">
    <property type="entry name" value="DEDDh"/>
    <property type="match status" value="1"/>
</dbReference>
<dbReference type="SMART" id="SM00479">
    <property type="entry name" value="EXOIII"/>
    <property type="match status" value="1"/>
</dbReference>
<proteinExistence type="predicted"/>
<protein>
    <recommendedName>
        <fullName evidence="1">Exonuclease domain-containing protein</fullName>
    </recommendedName>
</protein>
<gene>
    <name evidence="2" type="ORF">A3A96_04060</name>
</gene>
<dbReference type="InterPro" id="IPR036397">
    <property type="entry name" value="RNaseH_sf"/>
</dbReference>
<dbReference type="PANTHER" id="PTHR30231:SF41">
    <property type="entry name" value="DNA POLYMERASE III SUBUNIT EPSILON"/>
    <property type="match status" value="1"/>
</dbReference>
<dbReference type="InterPro" id="IPR013520">
    <property type="entry name" value="Ribonucl_H"/>
</dbReference>
<dbReference type="PANTHER" id="PTHR30231">
    <property type="entry name" value="DNA POLYMERASE III SUBUNIT EPSILON"/>
    <property type="match status" value="1"/>
</dbReference>
<dbReference type="GO" id="GO:0045004">
    <property type="term" value="P:DNA replication proofreading"/>
    <property type="evidence" value="ECO:0007669"/>
    <property type="project" value="TreeGrafter"/>
</dbReference>